<keyword evidence="4 7" id="KW-0812">Transmembrane</keyword>
<comment type="caution">
    <text evidence="8">The sequence shown here is derived from an EMBL/GenBank/DDBJ whole genome shotgun (WGS) entry which is preliminary data.</text>
</comment>
<evidence type="ECO:0000256" key="1">
    <source>
        <dbReference type="ARBA" id="ARBA00004651"/>
    </source>
</evidence>
<keyword evidence="5 7" id="KW-1133">Transmembrane helix</keyword>
<proteinExistence type="inferred from homology"/>
<dbReference type="Pfam" id="PF01313">
    <property type="entry name" value="Bac_export_3"/>
    <property type="match status" value="1"/>
</dbReference>
<gene>
    <name evidence="8" type="ORF">GCM10010909_22220</name>
</gene>
<evidence type="ECO:0000313" key="9">
    <source>
        <dbReference type="Proteomes" id="UP001156641"/>
    </source>
</evidence>
<evidence type="ECO:0000256" key="4">
    <source>
        <dbReference type="ARBA" id="ARBA00022692"/>
    </source>
</evidence>
<evidence type="ECO:0000313" key="8">
    <source>
        <dbReference type="EMBL" id="GLR67541.1"/>
    </source>
</evidence>
<keyword evidence="6 7" id="KW-0472">Membrane</keyword>
<evidence type="ECO:0000256" key="5">
    <source>
        <dbReference type="ARBA" id="ARBA00022989"/>
    </source>
</evidence>
<organism evidence="8 9">
    <name type="scientific">Acidocella aquatica</name>
    <dbReference type="NCBI Taxonomy" id="1922313"/>
    <lineage>
        <taxon>Bacteria</taxon>
        <taxon>Pseudomonadati</taxon>
        <taxon>Pseudomonadota</taxon>
        <taxon>Alphaproteobacteria</taxon>
        <taxon>Acetobacterales</taxon>
        <taxon>Acidocellaceae</taxon>
        <taxon>Acidocella</taxon>
    </lineage>
</organism>
<keyword evidence="9" id="KW-1185">Reference proteome</keyword>
<keyword evidence="3" id="KW-1003">Cell membrane</keyword>
<dbReference type="RefSeq" id="WP_284258277.1">
    <property type="nucleotide sequence ID" value="NZ_BSOS01000067.1"/>
</dbReference>
<comment type="subcellular location">
    <subcellularLocation>
        <location evidence="1">Cell membrane</location>
        <topology evidence="1">Multi-pass membrane protein</topology>
    </subcellularLocation>
</comment>
<dbReference type="Proteomes" id="UP001156641">
    <property type="component" value="Unassembled WGS sequence"/>
</dbReference>
<evidence type="ECO:0008006" key="10">
    <source>
        <dbReference type="Google" id="ProtNLM"/>
    </source>
</evidence>
<accession>A0ABQ6A6R5</accession>
<evidence type="ECO:0000256" key="7">
    <source>
        <dbReference type="SAM" id="Phobius"/>
    </source>
</evidence>
<feature type="transmembrane region" description="Helical" evidence="7">
    <location>
        <begin position="21"/>
        <end position="40"/>
    </location>
</feature>
<comment type="similarity">
    <text evidence="2">Belongs to the FliQ/MopD/SpaQ family.</text>
</comment>
<protein>
    <recommendedName>
        <fullName evidence="10">Flagellar biosynthetic protein FliQ</fullName>
    </recommendedName>
</protein>
<dbReference type="PRINTS" id="PR00952">
    <property type="entry name" value="TYPE3IMQPROT"/>
</dbReference>
<name>A0ABQ6A6R5_9PROT</name>
<reference evidence="9" key="1">
    <citation type="journal article" date="2019" name="Int. J. Syst. Evol. Microbiol.">
        <title>The Global Catalogue of Microorganisms (GCM) 10K type strain sequencing project: providing services to taxonomists for standard genome sequencing and annotation.</title>
        <authorList>
            <consortium name="The Broad Institute Genomics Platform"/>
            <consortium name="The Broad Institute Genome Sequencing Center for Infectious Disease"/>
            <person name="Wu L."/>
            <person name="Ma J."/>
        </authorList>
    </citation>
    <scope>NUCLEOTIDE SEQUENCE [LARGE SCALE GENOMIC DNA]</scope>
    <source>
        <strain evidence="9">NBRC 112502</strain>
    </source>
</reference>
<dbReference type="EMBL" id="BSOS01000067">
    <property type="protein sequence ID" value="GLR67541.1"/>
    <property type="molecule type" value="Genomic_DNA"/>
</dbReference>
<feature type="transmembrane region" description="Helical" evidence="7">
    <location>
        <begin position="52"/>
        <end position="71"/>
    </location>
</feature>
<evidence type="ECO:0000256" key="3">
    <source>
        <dbReference type="ARBA" id="ARBA00022475"/>
    </source>
</evidence>
<sequence length="91" mass="10014">MPLYLQLLHMALTTELEAITPIVMVLLVIGLVTAIFQSAFQIEDTTFSLLPKIFAMIAIGLFGGFGALRVFEHFAVMLISHAPGLVHQTWS</sequence>
<dbReference type="InterPro" id="IPR002191">
    <property type="entry name" value="Bac_export_3"/>
</dbReference>
<evidence type="ECO:0000256" key="2">
    <source>
        <dbReference type="ARBA" id="ARBA00006156"/>
    </source>
</evidence>
<evidence type="ECO:0000256" key="6">
    <source>
        <dbReference type="ARBA" id="ARBA00023136"/>
    </source>
</evidence>